<dbReference type="SMART" id="SM00387">
    <property type="entry name" value="HATPase_c"/>
    <property type="match status" value="1"/>
</dbReference>
<evidence type="ECO:0000256" key="4">
    <source>
        <dbReference type="ARBA" id="ARBA00022679"/>
    </source>
</evidence>
<dbReference type="SUPFAM" id="SSF55874">
    <property type="entry name" value="ATPase domain of HSP90 chaperone/DNA topoisomerase II/histidine kinase"/>
    <property type="match status" value="1"/>
</dbReference>
<dbReference type="Pfam" id="PF02518">
    <property type="entry name" value="HATPase_c"/>
    <property type="match status" value="1"/>
</dbReference>
<sequence length="374" mass="42712">MRLAQFIQENKDLIIEEWVNYAQNYIEPALSMGSKMIEDHISEMLDQIPEEMKKFQTKEEREEKSKNLEKVLEHDNKPSKLHGEQRVDIGFDIVHVSSEFRALRASVLRLYDEKIGIEGGEQKFEDIIRFNEAIDRAWMHSVARYHNLMDQSKNWFLGILGHDLRSPLASISSIQELLEKTEDLSPDGKELIQHSKTSIKRMNDLIRNLLELTNLRLGTGITINKTSCDLTSQCKHVIEEFKITYPNADIHLNSPGPINGQWDQLRIGQVISNLTTNALRYGKPGGPVDINVSAEDEKAIISVHNEGEPIPENKKEIIFKGMFKDTDSNSESKQSSFGFGLFIVNKIAEAHEGKVELESDKEHGTTFNVILPRY</sequence>
<evidence type="ECO:0000256" key="7">
    <source>
        <dbReference type="ARBA" id="ARBA00022840"/>
    </source>
</evidence>
<dbReference type="CDD" id="cd00082">
    <property type="entry name" value="HisKA"/>
    <property type="match status" value="1"/>
</dbReference>
<dbReference type="PANTHER" id="PTHR42878">
    <property type="entry name" value="TWO-COMPONENT HISTIDINE KINASE"/>
    <property type="match status" value="1"/>
</dbReference>
<evidence type="ECO:0000256" key="2">
    <source>
        <dbReference type="ARBA" id="ARBA00012438"/>
    </source>
</evidence>
<dbReference type="InterPro" id="IPR003594">
    <property type="entry name" value="HATPase_dom"/>
</dbReference>
<evidence type="ECO:0000256" key="6">
    <source>
        <dbReference type="ARBA" id="ARBA00022777"/>
    </source>
</evidence>
<keyword evidence="6 10" id="KW-0418">Kinase</keyword>
<keyword evidence="5" id="KW-0547">Nucleotide-binding</keyword>
<dbReference type="InterPro" id="IPR005467">
    <property type="entry name" value="His_kinase_dom"/>
</dbReference>
<dbReference type="PROSITE" id="PS50109">
    <property type="entry name" value="HIS_KIN"/>
    <property type="match status" value="1"/>
</dbReference>
<dbReference type="Proteomes" id="UP001209885">
    <property type="component" value="Unassembled WGS sequence"/>
</dbReference>
<evidence type="ECO:0000256" key="8">
    <source>
        <dbReference type="ARBA" id="ARBA00023012"/>
    </source>
</evidence>
<comment type="caution">
    <text evidence="10">The sequence shown here is derived from an EMBL/GenBank/DDBJ whole genome shotgun (WGS) entry which is preliminary data.</text>
</comment>
<evidence type="ECO:0000256" key="5">
    <source>
        <dbReference type="ARBA" id="ARBA00022741"/>
    </source>
</evidence>
<keyword evidence="4" id="KW-0808">Transferase</keyword>
<dbReference type="InterPro" id="IPR036097">
    <property type="entry name" value="HisK_dim/P_sf"/>
</dbReference>
<dbReference type="InterPro" id="IPR003661">
    <property type="entry name" value="HisK_dim/P_dom"/>
</dbReference>
<dbReference type="GO" id="GO:0016301">
    <property type="term" value="F:kinase activity"/>
    <property type="evidence" value="ECO:0007669"/>
    <property type="project" value="UniProtKB-KW"/>
</dbReference>
<dbReference type="RefSeq" id="WP_266058065.1">
    <property type="nucleotide sequence ID" value="NZ_JAPFQN010000010.1"/>
</dbReference>
<dbReference type="InterPro" id="IPR036890">
    <property type="entry name" value="HATPase_C_sf"/>
</dbReference>
<dbReference type="SUPFAM" id="SSF47384">
    <property type="entry name" value="Homodimeric domain of signal transducing histidine kinase"/>
    <property type="match status" value="1"/>
</dbReference>
<keyword evidence="11" id="KW-1185">Reference proteome</keyword>
<organism evidence="10 11">
    <name type="scientific">Mangrovivirga halotolerans</name>
    <dbReference type="NCBI Taxonomy" id="2993936"/>
    <lineage>
        <taxon>Bacteria</taxon>
        <taxon>Pseudomonadati</taxon>
        <taxon>Bacteroidota</taxon>
        <taxon>Cytophagia</taxon>
        <taxon>Cytophagales</taxon>
        <taxon>Mangrovivirgaceae</taxon>
        <taxon>Mangrovivirga</taxon>
    </lineage>
</organism>
<keyword evidence="8" id="KW-0902">Two-component regulatory system</keyword>
<dbReference type="PANTHER" id="PTHR42878:SF7">
    <property type="entry name" value="SENSOR HISTIDINE KINASE GLRK"/>
    <property type="match status" value="1"/>
</dbReference>
<evidence type="ECO:0000313" key="11">
    <source>
        <dbReference type="Proteomes" id="UP001209885"/>
    </source>
</evidence>
<dbReference type="InterPro" id="IPR004358">
    <property type="entry name" value="Sig_transdc_His_kin-like_C"/>
</dbReference>
<keyword evidence="7" id="KW-0067">ATP-binding</keyword>
<dbReference type="Pfam" id="PF00512">
    <property type="entry name" value="HisKA"/>
    <property type="match status" value="1"/>
</dbReference>
<dbReference type="Gene3D" id="3.30.565.10">
    <property type="entry name" value="Histidine kinase-like ATPase, C-terminal domain"/>
    <property type="match status" value="1"/>
</dbReference>
<evidence type="ECO:0000259" key="9">
    <source>
        <dbReference type="PROSITE" id="PS50109"/>
    </source>
</evidence>
<feature type="domain" description="Histidine kinase" evidence="9">
    <location>
        <begin position="159"/>
        <end position="374"/>
    </location>
</feature>
<comment type="catalytic activity">
    <reaction evidence="1">
        <text>ATP + protein L-histidine = ADP + protein N-phospho-L-histidine.</text>
        <dbReference type="EC" id="2.7.13.3"/>
    </reaction>
</comment>
<evidence type="ECO:0000256" key="1">
    <source>
        <dbReference type="ARBA" id="ARBA00000085"/>
    </source>
</evidence>
<dbReference type="PRINTS" id="PR00344">
    <property type="entry name" value="BCTRLSENSOR"/>
</dbReference>
<keyword evidence="3" id="KW-0597">Phosphoprotein</keyword>
<dbReference type="EMBL" id="JAPFQN010000010">
    <property type="protein sequence ID" value="MCX2745476.1"/>
    <property type="molecule type" value="Genomic_DNA"/>
</dbReference>
<gene>
    <name evidence="10" type="ORF">OO013_16470</name>
</gene>
<dbReference type="EC" id="2.7.13.3" evidence="2"/>
<accession>A0ABT3RVB9</accession>
<reference evidence="10 11" key="1">
    <citation type="submission" date="2022-11" db="EMBL/GenBank/DDBJ databases">
        <title>The characterization of three novel Bacteroidetes species and genomic analysis of their roles in tidal elemental geochemical cycles.</title>
        <authorList>
            <person name="Ma K."/>
        </authorList>
    </citation>
    <scope>NUCLEOTIDE SEQUENCE [LARGE SCALE GENOMIC DNA]</scope>
    <source>
        <strain evidence="10 11">M17</strain>
    </source>
</reference>
<evidence type="ECO:0000313" key="10">
    <source>
        <dbReference type="EMBL" id="MCX2745476.1"/>
    </source>
</evidence>
<name>A0ABT3RVB9_9BACT</name>
<dbReference type="InterPro" id="IPR050351">
    <property type="entry name" value="BphY/WalK/GraS-like"/>
</dbReference>
<evidence type="ECO:0000256" key="3">
    <source>
        <dbReference type="ARBA" id="ARBA00022553"/>
    </source>
</evidence>
<proteinExistence type="predicted"/>
<dbReference type="Gene3D" id="1.10.287.130">
    <property type="match status" value="1"/>
</dbReference>
<dbReference type="SMART" id="SM00388">
    <property type="entry name" value="HisKA"/>
    <property type="match status" value="1"/>
</dbReference>
<protein>
    <recommendedName>
        <fullName evidence="2">histidine kinase</fullName>
        <ecNumber evidence="2">2.7.13.3</ecNumber>
    </recommendedName>
</protein>